<comment type="caution">
    <text evidence="2">The sequence shown here is derived from an EMBL/GenBank/DDBJ whole genome shotgun (WGS) entry which is preliminary data.</text>
</comment>
<feature type="region of interest" description="Disordered" evidence="1">
    <location>
        <begin position="353"/>
        <end position="535"/>
    </location>
</feature>
<organism evidence="2 3">
    <name type="scientific">Tanacetum coccineum</name>
    <dbReference type="NCBI Taxonomy" id="301880"/>
    <lineage>
        <taxon>Eukaryota</taxon>
        <taxon>Viridiplantae</taxon>
        <taxon>Streptophyta</taxon>
        <taxon>Embryophyta</taxon>
        <taxon>Tracheophyta</taxon>
        <taxon>Spermatophyta</taxon>
        <taxon>Magnoliopsida</taxon>
        <taxon>eudicotyledons</taxon>
        <taxon>Gunneridae</taxon>
        <taxon>Pentapetalae</taxon>
        <taxon>asterids</taxon>
        <taxon>campanulids</taxon>
        <taxon>Asterales</taxon>
        <taxon>Asteraceae</taxon>
        <taxon>Asteroideae</taxon>
        <taxon>Anthemideae</taxon>
        <taxon>Anthemidinae</taxon>
        <taxon>Tanacetum</taxon>
    </lineage>
</organism>
<accession>A0ABQ5HYY9</accession>
<feature type="compositionally biased region" description="Acidic residues" evidence="1">
    <location>
        <begin position="478"/>
        <end position="503"/>
    </location>
</feature>
<protein>
    <submittedName>
        <fullName evidence="2">Uncharacterized protein</fullName>
    </submittedName>
</protein>
<feature type="compositionally biased region" description="Acidic residues" evidence="1">
    <location>
        <begin position="399"/>
        <end position="411"/>
    </location>
</feature>
<feature type="region of interest" description="Disordered" evidence="1">
    <location>
        <begin position="293"/>
        <end position="341"/>
    </location>
</feature>
<feature type="compositionally biased region" description="Acidic residues" evidence="1">
    <location>
        <begin position="516"/>
        <end position="533"/>
    </location>
</feature>
<evidence type="ECO:0000313" key="2">
    <source>
        <dbReference type="EMBL" id="GJT93088.1"/>
    </source>
</evidence>
<keyword evidence="3" id="KW-1185">Reference proteome</keyword>
<feature type="compositionally biased region" description="Low complexity" evidence="1">
    <location>
        <begin position="871"/>
        <end position="891"/>
    </location>
</feature>
<feature type="region of interest" description="Disordered" evidence="1">
    <location>
        <begin position="838"/>
        <end position="922"/>
    </location>
</feature>
<evidence type="ECO:0000313" key="3">
    <source>
        <dbReference type="Proteomes" id="UP001151760"/>
    </source>
</evidence>
<gene>
    <name evidence="2" type="ORF">Tco_1081933</name>
</gene>
<reference evidence="2" key="2">
    <citation type="submission" date="2022-01" db="EMBL/GenBank/DDBJ databases">
        <authorList>
            <person name="Yamashiro T."/>
            <person name="Shiraishi A."/>
            <person name="Satake H."/>
            <person name="Nakayama K."/>
        </authorList>
    </citation>
    <scope>NUCLEOTIDE SEQUENCE</scope>
</reference>
<dbReference type="EMBL" id="BQNB010020171">
    <property type="protein sequence ID" value="GJT93088.1"/>
    <property type="molecule type" value="Genomic_DNA"/>
</dbReference>
<proteinExistence type="predicted"/>
<sequence length="922" mass="102671">MALSIADQIALDDALVAPADRLKIGKCNLRLSSDVTSKEATLQVVYDVLKLTPFYKAFQVTADAPEIYMQEFWASAYVHNRSVRFKMNNKKHIIGLEQFRDILQICPKIGNKKFVDPPLEKEILIFLASLGHSGDIRKLTDVNVNKLHQPWRSFAAVINKCLSGTPSYDSLRLSQAQILWGMYNKKNVDYAYLLWEDFIFKIENKNTKKGSAMYYPRFTKLVVNFVMEKDPSIPRRNKVNWHYARDDPMFTTINVISRNETTQLYGAILPVALTNEDIRNSESYKEYYARASGTIPPKTKGSKKKATTDIITQQKPPTAPKEKKSGKGKQKTTELENISEADLTEAEQLKIITKRSRQETHSSHASGSGADEGTGVTPGVPDAPDYDSEDDISWKSSDDDQADEQAEDDEDAGKNDVNETTQDDEDDDDHDDDEKVQDDDEHDVDETVQEDDDEEQTESDDDGDDFVHPKLTTHDDDIIHEEDTDEDDSRISSSDDEDSDNEVEGANVEGAKTDEDATYEEDQGNEAVEDTNTDLDGRDAVMPNVILPQVQATQDVEDTHVTLTPVNPDGQQQSSSVSSGFVSNMLNPNQDTGVDDIFGQYTEATSLIDTHVTAIMEPSFTAQINRPPTPHPIVIQTQQPPILTPATTTSSSLQNLPNFASLFGFDYRLKALEDNFSELRQTNQYAEALSSIPSTVDQYLANKMQEAVDVAVQLKYDRIREESTTANQQFLDSIDDGMKKIIKEQVKKEVSKIIPKVEKLVTDQLESEVLVRSSKEANTSHAVAANLSELELKKILIDKMEANNSINRSDIQRQLYKALVEAYEADKILLDTYGDTVTIKRPRDGADDDQEPSAGTDRGSKRRRSGKEPASTSASSVTTTKTVGKTTSTGSKTHKKSASQSAPVGEAMQTTDVFEGPADQCK</sequence>
<feature type="compositionally biased region" description="Basic and acidic residues" evidence="1">
    <location>
        <begin position="465"/>
        <end position="477"/>
    </location>
</feature>
<reference evidence="2" key="1">
    <citation type="journal article" date="2022" name="Int. J. Mol. Sci.">
        <title>Draft Genome of Tanacetum Coccineum: Genomic Comparison of Closely Related Tanacetum-Family Plants.</title>
        <authorList>
            <person name="Yamashiro T."/>
            <person name="Shiraishi A."/>
            <person name="Nakayama K."/>
            <person name="Satake H."/>
        </authorList>
    </citation>
    <scope>NUCLEOTIDE SEQUENCE</scope>
</reference>
<name>A0ABQ5HYY9_9ASTR</name>
<evidence type="ECO:0000256" key="1">
    <source>
        <dbReference type="SAM" id="MobiDB-lite"/>
    </source>
</evidence>
<dbReference type="Proteomes" id="UP001151760">
    <property type="component" value="Unassembled WGS sequence"/>
</dbReference>
<feature type="compositionally biased region" description="Acidic residues" evidence="1">
    <location>
        <begin position="421"/>
        <end position="464"/>
    </location>
</feature>